<comment type="similarity">
    <text evidence="2">Belongs to the TMEM198 family.</text>
</comment>
<feature type="compositionally biased region" description="Low complexity" evidence="7">
    <location>
        <begin position="67"/>
        <end position="77"/>
    </location>
</feature>
<evidence type="ECO:0000256" key="5">
    <source>
        <dbReference type="ARBA" id="ARBA00023136"/>
    </source>
</evidence>
<feature type="transmembrane region" description="Helical" evidence="8">
    <location>
        <begin position="185"/>
        <end position="206"/>
    </location>
</feature>
<keyword evidence="4 8" id="KW-1133">Transmembrane helix</keyword>
<evidence type="ECO:0000313" key="12">
    <source>
        <dbReference type="Proteomes" id="UP000054107"/>
    </source>
</evidence>
<evidence type="ECO:0000256" key="7">
    <source>
        <dbReference type="SAM" id="MobiDB-lite"/>
    </source>
</evidence>
<keyword evidence="5 8" id="KW-0472">Membrane</keyword>
<dbReference type="Proteomes" id="UP000054107">
    <property type="component" value="Unassembled WGS sequence"/>
</dbReference>
<evidence type="ECO:0000256" key="9">
    <source>
        <dbReference type="SAM" id="SignalP"/>
    </source>
</evidence>
<evidence type="ECO:0000259" key="10">
    <source>
        <dbReference type="Pfam" id="PF13886"/>
    </source>
</evidence>
<evidence type="ECO:0000256" key="8">
    <source>
        <dbReference type="SAM" id="Phobius"/>
    </source>
</evidence>
<feature type="transmembrane region" description="Helical" evidence="8">
    <location>
        <begin position="306"/>
        <end position="325"/>
    </location>
</feature>
<accession>A0A0B7NPN8</accession>
<feature type="domain" description="TM7S3/TM198-like" evidence="10">
    <location>
        <begin position="109"/>
        <end position="322"/>
    </location>
</feature>
<evidence type="ECO:0000256" key="2">
    <source>
        <dbReference type="ARBA" id="ARBA00006244"/>
    </source>
</evidence>
<dbReference type="GO" id="GO:0005886">
    <property type="term" value="C:plasma membrane"/>
    <property type="evidence" value="ECO:0007669"/>
    <property type="project" value="TreeGrafter"/>
</dbReference>
<gene>
    <name evidence="11" type="primary">PARPA_13702.1 scaffold 47024</name>
</gene>
<sequence length="361" mass="40044">MRSLYIILLLIVACISCGYGNENNNDNISSNNTSLLQVRNSTSLLQARNNVGTSEKDDCADSPKPTPSSDKGSSSNDDSGDGEEGEDCCQELREKYKLKYQPQVIGASILLLGTGMYLLVYGFALFRITIAIIGFIFGGAITWIGLQANEPTQSYPNASNLYIGICLAVAVVAALLCLVLYKMGLYLFCGMAATLLALYFCCWSENFFFPNIFHRTLFTFGIIFLFILGLVFLEYATVIVSLALIGVHMLAIGIDLYIKTGFLRGIEVLLDFNQERNLHSKLHLNTLKFAKRSAPGVYHPDWKTHTMMGVMIAIFFLSVVLQAWMNRGNRFGLRLLNLAALEDDAALRRLCMYGGKVLEHI</sequence>
<keyword evidence="12" id="KW-1185">Reference proteome</keyword>
<feature type="transmembrane region" description="Helical" evidence="8">
    <location>
        <begin position="238"/>
        <end position="258"/>
    </location>
</feature>
<name>A0A0B7NPN8_9FUNG</name>
<feature type="region of interest" description="Disordered" evidence="7">
    <location>
        <begin position="52"/>
        <end position="86"/>
    </location>
</feature>
<evidence type="ECO:0000256" key="6">
    <source>
        <dbReference type="ARBA" id="ARBA00049737"/>
    </source>
</evidence>
<protein>
    <recommendedName>
        <fullName evidence="6">Transmembrane protein 198</fullName>
    </recommendedName>
</protein>
<evidence type="ECO:0000256" key="3">
    <source>
        <dbReference type="ARBA" id="ARBA00022692"/>
    </source>
</evidence>
<dbReference type="OrthoDB" id="102260at2759"/>
<feature type="chain" id="PRO_5002120503" description="Transmembrane protein 198" evidence="9">
    <location>
        <begin position="21"/>
        <end position="361"/>
    </location>
</feature>
<feature type="transmembrane region" description="Helical" evidence="8">
    <location>
        <begin position="100"/>
        <end position="121"/>
    </location>
</feature>
<dbReference type="EMBL" id="LN734024">
    <property type="protein sequence ID" value="CEP19387.1"/>
    <property type="molecule type" value="Genomic_DNA"/>
</dbReference>
<dbReference type="STRING" id="35722.A0A0B7NPN8"/>
<comment type="subcellular location">
    <subcellularLocation>
        <location evidence="1">Membrane</location>
        <topology evidence="1">Multi-pass membrane protein</topology>
    </subcellularLocation>
</comment>
<reference evidence="11 12" key="1">
    <citation type="submission" date="2014-09" db="EMBL/GenBank/DDBJ databases">
        <authorList>
            <person name="Ellenberger Sabrina"/>
        </authorList>
    </citation>
    <scope>NUCLEOTIDE SEQUENCE [LARGE SCALE GENOMIC DNA]</scope>
    <source>
        <strain evidence="11 12">CBS 412.66</strain>
    </source>
</reference>
<feature type="transmembrane region" description="Helical" evidence="8">
    <location>
        <begin position="161"/>
        <end position="180"/>
    </location>
</feature>
<keyword evidence="3 8" id="KW-0812">Transmembrane</keyword>
<feature type="signal peptide" evidence="9">
    <location>
        <begin position="1"/>
        <end position="20"/>
    </location>
</feature>
<evidence type="ECO:0000256" key="4">
    <source>
        <dbReference type="ARBA" id="ARBA00022989"/>
    </source>
</evidence>
<evidence type="ECO:0000256" key="1">
    <source>
        <dbReference type="ARBA" id="ARBA00004141"/>
    </source>
</evidence>
<dbReference type="InterPro" id="IPR025256">
    <property type="entry name" value="TM7S3/TM198-like_dom"/>
</dbReference>
<evidence type="ECO:0000313" key="11">
    <source>
        <dbReference type="EMBL" id="CEP19387.1"/>
    </source>
</evidence>
<feature type="transmembrane region" description="Helical" evidence="8">
    <location>
        <begin position="128"/>
        <end position="146"/>
    </location>
</feature>
<proteinExistence type="inferred from homology"/>
<dbReference type="PANTHER" id="PTHR31247">
    <property type="entry name" value="TRANSMEMBRANE PROTEIN 198 FAMILY MEMBER"/>
    <property type="match status" value="1"/>
</dbReference>
<dbReference type="Pfam" id="PF13886">
    <property type="entry name" value="TM7S3_TM198"/>
    <property type="match status" value="1"/>
</dbReference>
<organism evidence="11 12">
    <name type="scientific">Parasitella parasitica</name>
    <dbReference type="NCBI Taxonomy" id="35722"/>
    <lineage>
        <taxon>Eukaryota</taxon>
        <taxon>Fungi</taxon>
        <taxon>Fungi incertae sedis</taxon>
        <taxon>Mucoromycota</taxon>
        <taxon>Mucoromycotina</taxon>
        <taxon>Mucoromycetes</taxon>
        <taxon>Mucorales</taxon>
        <taxon>Mucorineae</taxon>
        <taxon>Mucoraceae</taxon>
        <taxon>Parasitella</taxon>
    </lineage>
</organism>
<keyword evidence="9" id="KW-0732">Signal</keyword>
<dbReference type="AlphaFoldDB" id="A0A0B7NPN8"/>
<feature type="transmembrane region" description="Helical" evidence="8">
    <location>
        <begin position="212"/>
        <end position="233"/>
    </location>
</feature>
<dbReference type="PANTHER" id="PTHR31247:SF5">
    <property type="entry name" value="DUF4203 DOMAIN-CONTAINING PROTEIN"/>
    <property type="match status" value="1"/>
</dbReference>
<dbReference type="InterPro" id="IPR040236">
    <property type="entry name" value="TMEM198"/>
</dbReference>